<keyword evidence="2" id="KW-1185">Reference proteome</keyword>
<gene>
    <name evidence="1" type="ORF">Zmor_017770</name>
</gene>
<proteinExistence type="predicted"/>
<name>A0AA38I9B6_9CUCU</name>
<comment type="caution">
    <text evidence="1">The sequence shown here is derived from an EMBL/GenBank/DDBJ whole genome shotgun (WGS) entry which is preliminary data.</text>
</comment>
<evidence type="ECO:0000313" key="2">
    <source>
        <dbReference type="Proteomes" id="UP001168821"/>
    </source>
</evidence>
<protein>
    <submittedName>
        <fullName evidence="1">Uncharacterized protein</fullName>
    </submittedName>
</protein>
<organism evidence="1 2">
    <name type="scientific">Zophobas morio</name>
    <dbReference type="NCBI Taxonomy" id="2755281"/>
    <lineage>
        <taxon>Eukaryota</taxon>
        <taxon>Metazoa</taxon>
        <taxon>Ecdysozoa</taxon>
        <taxon>Arthropoda</taxon>
        <taxon>Hexapoda</taxon>
        <taxon>Insecta</taxon>
        <taxon>Pterygota</taxon>
        <taxon>Neoptera</taxon>
        <taxon>Endopterygota</taxon>
        <taxon>Coleoptera</taxon>
        <taxon>Polyphaga</taxon>
        <taxon>Cucujiformia</taxon>
        <taxon>Tenebrionidae</taxon>
        <taxon>Zophobas</taxon>
    </lineage>
</organism>
<sequence>MVYSVEQDIFMAMSWYHNGIFVSGEWAYLVIACKQQYLAKYPDLQIQENSLQAHIRDLMNRFARIGSVNKEKSPGRPSVFHEVVDDLRRLEEN</sequence>
<evidence type="ECO:0000313" key="1">
    <source>
        <dbReference type="EMBL" id="KAJ3651752.1"/>
    </source>
</evidence>
<dbReference type="Proteomes" id="UP001168821">
    <property type="component" value="Unassembled WGS sequence"/>
</dbReference>
<dbReference type="EMBL" id="JALNTZ010000005">
    <property type="protein sequence ID" value="KAJ3651752.1"/>
    <property type="molecule type" value="Genomic_DNA"/>
</dbReference>
<dbReference type="AlphaFoldDB" id="A0AA38I9B6"/>
<accession>A0AA38I9B6</accession>
<reference evidence="1" key="1">
    <citation type="journal article" date="2023" name="G3 (Bethesda)">
        <title>Whole genome assemblies of Zophobas morio and Tenebrio molitor.</title>
        <authorList>
            <person name="Kaur S."/>
            <person name="Stinson S.A."/>
            <person name="diCenzo G.C."/>
        </authorList>
    </citation>
    <scope>NUCLEOTIDE SEQUENCE</scope>
    <source>
        <strain evidence="1">QUZm001</strain>
    </source>
</reference>